<keyword evidence="3" id="KW-1185">Reference proteome</keyword>
<gene>
    <name evidence="2" type="ORF">WMSIL1_LOCUS10777</name>
</gene>
<accession>A0A564YYF6</accession>
<proteinExistence type="predicted"/>
<organism evidence="2 3">
    <name type="scientific">Hymenolepis diminuta</name>
    <name type="common">Rat tapeworm</name>
    <dbReference type="NCBI Taxonomy" id="6216"/>
    <lineage>
        <taxon>Eukaryota</taxon>
        <taxon>Metazoa</taxon>
        <taxon>Spiralia</taxon>
        <taxon>Lophotrochozoa</taxon>
        <taxon>Platyhelminthes</taxon>
        <taxon>Cestoda</taxon>
        <taxon>Eucestoda</taxon>
        <taxon>Cyclophyllidea</taxon>
        <taxon>Hymenolepididae</taxon>
        <taxon>Hymenolepis</taxon>
    </lineage>
</organism>
<feature type="domain" description="Dynein assembly factor 3 C-terminal" evidence="1">
    <location>
        <begin position="2"/>
        <end position="64"/>
    </location>
</feature>
<dbReference type="EMBL" id="CABIJS010000477">
    <property type="protein sequence ID" value="VUZ52272.1"/>
    <property type="molecule type" value="Genomic_DNA"/>
</dbReference>
<protein>
    <recommendedName>
        <fullName evidence="1">Dynein assembly factor 3 C-terminal domain-containing protein</fullName>
    </recommendedName>
</protein>
<evidence type="ECO:0000259" key="1">
    <source>
        <dbReference type="Pfam" id="PF14740"/>
    </source>
</evidence>
<dbReference type="InterPro" id="IPR028235">
    <property type="entry name" value="DNAAF3_C"/>
</dbReference>
<sequence>SIIYVGFSSLIHLEKASKELLEICTDDCRLIIESVLYIIGLKNENIHGYVRRAQEIASSIGFKLEKPVDAMKDHHLYFVREK</sequence>
<feature type="non-terminal residue" evidence="2">
    <location>
        <position position="1"/>
    </location>
</feature>
<reference evidence="2 3" key="1">
    <citation type="submission" date="2019-07" db="EMBL/GenBank/DDBJ databases">
        <authorList>
            <person name="Jastrzebski P J."/>
            <person name="Paukszto L."/>
            <person name="Jastrzebski P J."/>
        </authorList>
    </citation>
    <scope>NUCLEOTIDE SEQUENCE [LARGE SCALE GENOMIC DNA]</scope>
    <source>
        <strain evidence="2 3">WMS-il1</strain>
    </source>
</reference>
<evidence type="ECO:0000313" key="3">
    <source>
        <dbReference type="Proteomes" id="UP000321570"/>
    </source>
</evidence>
<name>A0A564YYF6_HYMDI</name>
<dbReference type="AlphaFoldDB" id="A0A564YYF6"/>
<dbReference type="Proteomes" id="UP000321570">
    <property type="component" value="Unassembled WGS sequence"/>
</dbReference>
<evidence type="ECO:0000313" key="2">
    <source>
        <dbReference type="EMBL" id="VUZ52272.1"/>
    </source>
</evidence>
<dbReference type="Pfam" id="PF14740">
    <property type="entry name" value="DUF4471"/>
    <property type="match status" value="1"/>
</dbReference>